<feature type="compositionally biased region" description="Basic residues" evidence="2">
    <location>
        <begin position="212"/>
        <end position="222"/>
    </location>
</feature>
<dbReference type="InterPro" id="IPR026682">
    <property type="entry name" value="AKT1S1"/>
</dbReference>
<dbReference type="EMBL" id="CAJHNH020007335">
    <property type="protein sequence ID" value="CAG5134564.1"/>
    <property type="molecule type" value="Genomic_DNA"/>
</dbReference>
<dbReference type="OrthoDB" id="9992964at2759"/>
<keyword evidence="1" id="KW-0175">Coiled coil</keyword>
<keyword evidence="4" id="KW-1185">Reference proteome</keyword>
<feature type="coiled-coil region" evidence="1">
    <location>
        <begin position="130"/>
        <end position="168"/>
    </location>
</feature>
<proteinExistence type="predicted"/>
<dbReference type="GO" id="GO:0032007">
    <property type="term" value="P:negative regulation of TOR signaling"/>
    <property type="evidence" value="ECO:0007669"/>
    <property type="project" value="InterPro"/>
</dbReference>
<dbReference type="PANTHER" id="PTHR21844">
    <property type="entry name" value="AKT1 SUBSTRATE 1 PROTEIN"/>
    <property type="match status" value="1"/>
</dbReference>
<organism evidence="3 4">
    <name type="scientific">Candidula unifasciata</name>
    <dbReference type="NCBI Taxonomy" id="100452"/>
    <lineage>
        <taxon>Eukaryota</taxon>
        <taxon>Metazoa</taxon>
        <taxon>Spiralia</taxon>
        <taxon>Lophotrochozoa</taxon>
        <taxon>Mollusca</taxon>
        <taxon>Gastropoda</taxon>
        <taxon>Heterobranchia</taxon>
        <taxon>Euthyneura</taxon>
        <taxon>Panpulmonata</taxon>
        <taxon>Eupulmonata</taxon>
        <taxon>Stylommatophora</taxon>
        <taxon>Helicina</taxon>
        <taxon>Helicoidea</taxon>
        <taxon>Geomitridae</taxon>
        <taxon>Candidula</taxon>
    </lineage>
</organism>
<dbReference type="GO" id="GO:0048011">
    <property type="term" value="P:neurotrophin TRK receptor signaling pathway"/>
    <property type="evidence" value="ECO:0007669"/>
    <property type="project" value="InterPro"/>
</dbReference>
<name>A0A8S4A026_9EUPU</name>
<sequence length="363" mass="42020">MAVYSCRCINVIIFAEKVKVDADIMETCPLDSSSESVNLVDQGFKFSHKCLVHRFRENDWTVYICVPCLMRTHAVNKNARVVVVSSRMKKGEEAIERIKKDADFSPVFNILLRDRDEKQRNAGGVQPQSYDALQKQLVDLQNVLSNYLKQEEEAMERRISDYEEKERLIMLFHNCGSSNTNGSADRSSLRKHALLSHSRSANECEDEESAHNQRKKQSRRRRDSSPDVFVMDGIDNDEMDEDFESKDAVRTSEKKRPGKLKESYVKKFGKLQAFTLDTTDEPENEHNMAAMSTSMPISVPAHFRNLRNISYIDNDFEESAEFDDIPKNMQALSESIQERDRYIFGDRPRQRVHTGDFTQVNWH</sequence>
<evidence type="ECO:0000256" key="2">
    <source>
        <dbReference type="SAM" id="MobiDB-lite"/>
    </source>
</evidence>
<comment type="caution">
    <text evidence="3">The sequence shown here is derived from an EMBL/GenBank/DDBJ whole genome shotgun (WGS) entry which is preliminary data.</text>
</comment>
<feature type="compositionally biased region" description="Acidic residues" evidence="2">
    <location>
        <begin position="234"/>
        <end position="244"/>
    </location>
</feature>
<protein>
    <submittedName>
        <fullName evidence="3">Uncharacterized protein</fullName>
    </submittedName>
</protein>
<feature type="compositionally biased region" description="Basic and acidic residues" evidence="2">
    <location>
        <begin position="245"/>
        <end position="259"/>
    </location>
</feature>
<evidence type="ECO:0000313" key="4">
    <source>
        <dbReference type="Proteomes" id="UP000678393"/>
    </source>
</evidence>
<evidence type="ECO:0000256" key="1">
    <source>
        <dbReference type="SAM" id="Coils"/>
    </source>
</evidence>
<dbReference type="Proteomes" id="UP000678393">
    <property type="component" value="Unassembled WGS sequence"/>
</dbReference>
<reference evidence="3" key="1">
    <citation type="submission" date="2021-04" db="EMBL/GenBank/DDBJ databases">
        <authorList>
            <consortium name="Molecular Ecology Group"/>
        </authorList>
    </citation>
    <scope>NUCLEOTIDE SEQUENCE</scope>
</reference>
<dbReference type="GO" id="GO:0005737">
    <property type="term" value="C:cytoplasm"/>
    <property type="evidence" value="ECO:0007669"/>
    <property type="project" value="TreeGrafter"/>
</dbReference>
<dbReference type="AlphaFoldDB" id="A0A8S4A026"/>
<evidence type="ECO:0000313" key="3">
    <source>
        <dbReference type="EMBL" id="CAG5134564.1"/>
    </source>
</evidence>
<gene>
    <name evidence="3" type="ORF">CUNI_LOCUS20122</name>
</gene>
<dbReference type="PANTHER" id="PTHR21844:SF2">
    <property type="entry name" value="PROLINE-RICH AKT1 SUBSTRATE 1"/>
    <property type="match status" value="1"/>
</dbReference>
<accession>A0A8S4A026</accession>
<feature type="region of interest" description="Disordered" evidence="2">
    <location>
        <begin position="179"/>
        <end position="259"/>
    </location>
</feature>
<dbReference type="Pfam" id="PF15798">
    <property type="entry name" value="PRAS"/>
    <property type="match status" value="1"/>
</dbReference>